<evidence type="ECO:0000256" key="3">
    <source>
        <dbReference type="ARBA" id="ARBA00022690"/>
    </source>
</evidence>
<feature type="signal peptide" evidence="6">
    <location>
        <begin position="1"/>
        <end position="19"/>
    </location>
</feature>
<keyword evidence="3" id="KW-0646">Protease inhibitor</keyword>
<evidence type="ECO:0000259" key="7">
    <source>
        <dbReference type="PROSITE" id="PS51465"/>
    </source>
</evidence>
<evidence type="ECO:0000256" key="6">
    <source>
        <dbReference type="SAM" id="SignalP"/>
    </source>
</evidence>
<keyword evidence="6" id="KW-0732">Signal</keyword>
<dbReference type="SUPFAM" id="SSF100895">
    <property type="entry name" value="Kazal-type serine protease inhibitors"/>
    <property type="match status" value="1"/>
</dbReference>
<reference evidence="8 9" key="1">
    <citation type="submission" date="2024-02" db="EMBL/GenBank/DDBJ databases">
        <title>Chromosome-level genome assembly of the Eurasian Minnow (Phoxinus phoxinus).</title>
        <authorList>
            <person name="Oriowo T.O."/>
            <person name="Martin S."/>
            <person name="Stange M."/>
            <person name="Chrysostomakis Y."/>
            <person name="Brown T."/>
            <person name="Winkler S."/>
            <person name="Kukowka S."/>
            <person name="Myers E.W."/>
            <person name="Bohne A."/>
        </authorList>
    </citation>
    <scope>NUCLEOTIDE SEQUENCE [LARGE SCALE GENOMIC DNA]</scope>
    <source>
        <strain evidence="8">ZFMK-TIS-60720</strain>
        <tissue evidence="8">Whole Organism</tissue>
    </source>
</reference>
<dbReference type="InterPro" id="IPR002350">
    <property type="entry name" value="Kazal_dom"/>
</dbReference>
<keyword evidence="4" id="KW-0722">Serine protease inhibitor</keyword>
<dbReference type="PANTHER" id="PTHR47729">
    <property type="entry name" value="SERINE PEPTIDASE INHIBITOR, KAZAL TYPE 2, TANDEM DUPLICATE 1-RELATED"/>
    <property type="match status" value="1"/>
</dbReference>
<dbReference type="PROSITE" id="PS00282">
    <property type="entry name" value="KAZAL_1"/>
    <property type="match status" value="1"/>
</dbReference>
<dbReference type="GO" id="GO:0005576">
    <property type="term" value="C:extracellular region"/>
    <property type="evidence" value="ECO:0007669"/>
    <property type="project" value="UniProtKB-SubCell"/>
</dbReference>
<evidence type="ECO:0000313" key="8">
    <source>
        <dbReference type="EMBL" id="KAK7141781.1"/>
    </source>
</evidence>
<dbReference type="PROSITE" id="PS51465">
    <property type="entry name" value="KAZAL_2"/>
    <property type="match status" value="1"/>
</dbReference>
<keyword evidence="9" id="KW-1185">Reference proteome</keyword>
<evidence type="ECO:0000256" key="5">
    <source>
        <dbReference type="ARBA" id="ARBA00023157"/>
    </source>
</evidence>
<dbReference type="EMBL" id="JAYKXH010000016">
    <property type="protein sequence ID" value="KAK7141781.1"/>
    <property type="molecule type" value="Genomic_DNA"/>
</dbReference>
<dbReference type="Proteomes" id="UP001364617">
    <property type="component" value="Unassembled WGS sequence"/>
</dbReference>
<keyword evidence="5" id="KW-1015">Disulfide bond</keyword>
<evidence type="ECO:0000256" key="2">
    <source>
        <dbReference type="ARBA" id="ARBA00022525"/>
    </source>
</evidence>
<feature type="chain" id="PRO_5043009664" description="Kazal-like domain-containing protein" evidence="6">
    <location>
        <begin position="20"/>
        <end position="72"/>
    </location>
</feature>
<evidence type="ECO:0000256" key="4">
    <source>
        <dbReference type="ARBA" id="ARBA00022900"/>
    </source>
</evidence>
<dbReference type="Pfam" id="PF00050">
    <property type="entry name" value="Kazal_1"/>
    <property type="match status" value="1"/>
</dbReference>
<dbReference type="SMART" id="SM00280">
    <property type="entry name" value="KAZAL"/>
    <property type="match status" value="1"/>
</dbReference>
<comment type="subcellular location">
    <subcellularLocation>
        <location evidence="1">Secreted</location>
    </subcellularLocation>
</comment>
<dbReference type="InterPro" id="IPR051597">
    <property type="entry name" value="Bifunctional_prot_inhibitor"/>
</dbReference>
<dbReference type="InterPro" id="IPR001239">
    <property type="entry name" value="Prot_inh_Kazal-m"/>
</dbReference>
<accession>A0AAN9CSB1</accession>
<dbReference type="AlphaFoldDB" id="A0AAN9CSB1"/>
<organism evidence="8 9">
    <name type="scientific">Phoxinus phoxinus</name>
    <name type="common">Eurasian minnow</name>
    <dbReference type="NCBI Taxonomy" id="58324"/>
    <lineage>
        <taxon>Eukaryota</taxon>
        <taxon>Metazoa</taxon>
        <taxon>Chordata</taxon>
        <taxon>Craniata</taxon>
        <taxon>Vertebrata</taxon>
        <taxon>Euteleostomi</taxon>
        <taxon>Actinopterygii</taxon>
        <taxon>Neopterygii</taxon>
        <taxon>Teleostei</taxon>
        <taxon>Ostariophysi</taxon>
        <taxon>Cypriniformes</taxon>
        <taxon>Leuciscidae</taxon>
        <taxon>Phoxininae</taxon>
        <taxon>Phoxinus</taxon>
    </lineage>
</organism>
<protein>
    <recommendedName>
        <fullName evidence="7">Kazal-like domain-containing protein</fullName>
    </recommendedName>
</protein>
<dbReference type="Gene3D" id="3.30.60.30">
    <property type="match status" value="1"/>
</dbReference>
<proteinExistence type="predicted"/>
<gene>
    <name evidence="8" type="ORF">R3I93_015818</name>
</gene>
<dbReference type="PANTHER" id="PTHR47729:SF1">
    <property type="entry name" value="OVOMUCOID-LIKE-RELATED"/>
    <property type="match status" value="1"/>
</dbReference>
<feature type="domain" description="Kazal-like" evidence="7">
    <location>
        <begin position="19"/>
        <end position="72"/>
    </location>
</feature>
<evidence type="ECO:0000313" key="9">
    <source>
        <dbReference type="Proteomes" id="UP001364617"/>
    </source>
</evidence>
<sequence>MFARGIIVLICVLVAISDGARVPNCRYSSNICTMQYAPVCGSNGITYGNECMMCGAIRGSKTKILIQKQGPC</sequence>
<name>A0AAN9CSB1_9TELE</name>
<dbReference type="PRINTS" id="PR00290">
    <property type="entry name" value="KAZALINHBTR"/>
</dbReference>
<keyword evidence="2" id="KW-0964">Secreted</keyword>
<evidence type="ECO:0000256" key="1">
    <source>
        <dbReference type="ARBA" id="ARBA00004613"/>
    </source>
</evidence>
<comment type="caution">
    <text evidence="8">The sequence shown here is derived from an EMBL/GenBank/DDBJ whole genome shotgun (WGS) entry which is preliminary data.</text>
</comment>
<dbReference type="GO" id="GO:0004867">
    <property type="term" value="F:serine-type endopeptidase inhibitor activity"/>
    <property type="evidence" value="ECO:0007669"/>
    <property type="project" value="UniProtKB-KW"/>
</dbReference>
<dbReference type="InterPro" id="IPR036058">
    <property type="entry name" value="Kazal_dom_sf"/>
</dbReference>